<reference evidence="4" key="4">
    <citation type="submission" date="2023-01" db="EMBL/GenBank/DDBJ databases">
        <title>Draft genome sequence of Methylobacterium oxalidis strain NBRC 107715.</title>
        <authorList>
            <person name="Sun Q."/>
            <person name="Mori K."/>
        </authorList>
    </citation>
    <scope>NUCLEOTIDE SEQUENCE</scope>
    <source>
        <strain evidence="4">NBRC 107715</strain>
    </source>
</reference>
<proteinExistence type="predicted"/>
<reference evidence="4" key="1">
    <citation type="journal article" date="2014" name="Int. J. Syst. Evol. Microbiol.">
        <title>Complete genome of a new Firmicutes species belonging to the dominant human colonic microbiota ('Ruminococcus bicirculans') reveals two chromosomes and a selective capacity to utilize plant glucans.</title>
        <authorList>
            <consortium name="NISC Comparative Sequencing Program"/>
            <person name="Wegmann U."/>
            <person name="Louis P."/>
            <person name="Goesmann A."/>
            <person name="Henrissat B."/>
            <person name="Duncan S.H."/>
            <person name="Flint H.J."/>
        </authorList>
    </citation>
    <scope>NUCLEOTIDE SEQUENCE</scope>
    <source>
        <strain evidence="4">NBRC 107715</strain>
    </source>
</reference>
<evidence type="ECO:0000313" key="5">
    <source>
        <dbReference type="Proteomes" id="UP000321960"/>
    </source>
</evidence>
<reference evidence="3 5" key="3">
    <citation type="submission" date="2019-07" db="EMBL/GenBank/DDBJ databases">
        <title>Whole genome shotgun sequence of Methylobacterium oxalidis NBRC 107715.</title>
        <authorList>
            <person name="Hosoyama A."/>
            <person name="Uohara A."/>
            <person name="Ohji S."/>
            <person name="Ichikawa N."/>
        </authorList>
    </citation>
    <scope>NUCLEOTIDE SEQUENCE [LARGE SCALE GENOMIC DNA]</scope>
    <source>
        <strain evidence="3 5">NBRC 107715</strain>
    </source>
</reference>
<feature type="domain" description="TadE-like" evidence="2">
    <location>
        <begin position="46"/>
        <end position="81"/>
    </location>
</feature>
<protein>
    <recommendedName>
        <fullName evidence="2">TadE-like domain-containing protein</fullName>
    </recommendedName>
</protein>
<evidence type="ECO:0000313" key="4">
    <source>
        <dbReference type="EMBL" id="GLS61743.1"/>
    </source>
</evidence>
<dbReference type="Proteomes" id="UP001156856">
    <property type="component" value="Unassembled WGS sequence"/>
</dbReference>
<keyword evidence="1" id="KW-0472">Membrane</keyword>
<dbReference type="InterPro" id="IPR012495">
    <property type="entry name" value="TadE-like_dom"/>
</dbReference>
<reference evidence="6" key="2">
    <citation type="journal article" date="2019" name="Int. J. Syst. Evol. Microbiol.">
        <title>The Global Catalogue of Microorganisms (GCM) 10K type strain sequencing project: providing services to taxonomists for standard genome sequencing and annotation.</title>
        <authorList>
            <consortium name="The Broad Institute Genomics Platform"/>
            <consortium name="The Broad Institute Genome Sequencing Center for Infectious Disease"/>
            <person name="Wu L."/>
            <person name="Ma J."/>
        </authorList>
    </citation>
    <scope>NUCLEOTIDE SEQUENCE [LARGE SCALE GENOMIC DNA]</scope>
    <source>
        <strain evidence="6">NBRC 107715</strain>
    </source>
</reference>
<sequence length="226" mass="23688">MSLPNPPTGRPLPHAAPPAALAARAAARIALSLRARLAGFGQAQRGAIAVEFALLILPFLALLFAMIEVGVTILVSQDLSAQLANASRQIYTGDFQSKPGNKAADSPTAIDNLRVALCQNGGKPAPTMFDCNNVKVNVLSASNFASSAADPTTADPTGKKRVWSPTFGKQYACGRANEIMVVQAAVEYPVFLSQLYAPATLLASGRRVIQAAAAFRIEPLNTDPCT</sequence>
<name>A0A512IXU8_9HYPH</name>
<gene>
    <name evidence="4" type="ORF">GCM10007888_01240</name>
    <name evidence="3" type="ORF">MOX02_05720</name>
</gene>
<evidence type="ECO:0000256" key="1">
    <source>
        <dbReference type="SAM" id="Phobius"/>
    </source>
</evidence>
<keyword evidence="1" id="KW-0812">Transmembrane</keyword>
<dbReference type="AlphaFoldDB" id="A0A512IXU8"/>
<dbReference type="Proteomes" id="UP000321960">
    <property type="component" value="Unassembled WGS sequence"/>
</dbReference>
<comment type="caution">
    <text evidence="3">The sequence shown here is derived from an EMBL/GenBank/DDBJ whole genome shotgun (WGS) entry which is preliminary data.</text>
</comment>
<evidence type="ECO:0000259" key="2">
    <source>
        <dbReference type="Pfam" id="PF07811"/>
    </source>
</evidence>
<dbReference type="Pfam" id="PF07811">
    <property type="entry name" value="TadE"/>
    <property type="match status" value="1"/>
</dbReference>
<keyword evidence="1" id="KW-1133">Transmembrane helix</keyword>
<keyword evidence="6" id="KW-1185">Reference proteome</keyword>
<organism evidence="3 5">
    <name type="scientific">Methylobacterium oxalidis</name>
    <dbReference type="NCBI Taxonomy" id="944322"/>
    <lineage>
        <taxon>Bacteria</taxon>
        <taxon>Pseudomonadati</taxon>
        <taxon>Pseudomonadota</taxon>
        <taxon>Alphaproteobacteria</taxon>
        <taxon>Hyphomicrobiales</taxon>
        <taxon>Methylobacteriaceae</taxon>
        <taxon>Methylobacterium</taxon>
    </lineage>
</organism>
<feature type="transmembrane region" description="Helical" evidence="1">
    <location>
        <begin position="52"/>
        <end position="75"/>
    </location>
</feature>
<dbReference type="EMBL" id="BJZU01000005">
    <property type="protein sequence ID" value="GEP02534.1"/>
    <property type="molecule type" value="Genomic_DNA"/>
</dbReference>
<accession>A0A512IXU8</accession>
<dbReference type="RefSeq" id="WP_147024213.1">
    <property type="nucleotide sequence ID" value="NZ_BJZU01000005.1"/>
</dbReference>
<evidence type="ECO:0000313" key="6">
    <source>
        <dbReference type="Proteomes" id="UP001156856"/>
    </source>
</evidence>
<evidence type="ECO:0000313" key="3">
    <source>
        <dbReference type="EMBL" id="GEP02534.1"/>
    </source>
</evidence>
<dbReference type="OrthoDB" id="7349713at2"/>
<dbReference type="EMBL" id="BSPK01000004">
    <property type="protein sequence ID" value="GLS61743.1"/>
    <property type="molecule type" value="Genomic_DNA"/>
</dbReference>